<accession>A0A191XZY1</accession>
<sequence length="61" mass="7292">VVGLLDEVEVVYYDSDTWRAEPRQDWVIRVRKDLPWDWFLQTLNAVGAQQELKAYIEIAKR</sequence>
<dbReference type="InterPro" id="IPR037055">
    <property type="entry name" value="MHC_I-like_Ag-recog_sf"/>
</dbReference>
<name>A0A191XZY1_GASAC</name>
<feature type="non-terminal residue" evidence="2">
    <location>
        <position position="61"/>
    </location>
</feature>
<evidence type="ECO:0000313" key="2">
    <source>
        <dbReference type="EMBL" id="ANJ46112.1"/>
    </source>
</evidence>
<dbReference type="Gene3D" id="3.30.500.10">
    <property type="entry name" value="MHC class I-like antigen recognition-like"/>
    <property type="match status" value="1"/>
</dbReference>
<organism evidence="2">
    <name type="scientific">Gasterosteus aculeatus</name>
    <name type="common">Three-spined stickleback</name>
    <dbReference type="NCBI Taxonomy" id="69293"/>
    <lineage>
        <taxon>Eukaryota</taxon>
        <taxon>Metazoa</taxon>
        <taxon>Chordata</taxon>
        <taxon>Craniata</taxon>
        <taxon>Vertebrata</taxon>
        <taxon>Euteleostomi</taxon>
        <taxon>Actinopterygii</taxon>
        <taxon>Neopterygii</taxon>
        <taxon>Teleostei</taxon>
        <taxon>Neoteleostei</taxon>
        <taxon>Acanthomorphata</taxon>
        <taxon>Eupercaria</taxon>
        <taxon>Perciformes</taxon>
        <taxon>Cottioidei</taxon>
        <taxon>Gasterosteales</taxon>
        <taxon>Gasterosteidae</taxon>
        <taxon>Gasterosteus</taxon>
    </lineage>
</organism>
<feature type="non-terminal residue" evidence="2">
    <location>
        <position position="1"/>
    </location>
</feature>
<dbReference type="EMBL" id="KT885503">
    <property type="protein sequence ID" value="ANJ46112.1"/>
    <property type="molecule type" value="Genomic_DNA"/>
</dbReference>
<dbReference type="AlphaFoldDB" id="A0A191XZY1"/>
<reference evidence="2" key="1">
    <citation type="submission" date="2015-10" db="EMBL/GenBank/DDBJ databases">
        <title>Characterization of MHC Class I and Class IIbeta in three-spined sticklebacks (Gasterosteus aculeatus) reveals high levels of genetic diversity across populations from Northern hemisphere and evidence for strong selection.</title>
        <authorList>
            <person name="Kasala N.A."/>
            <person name="Panchal M."/>
            <person name="Milinski M."/>
            <person name="Samonte I.E."/>
        </authorList>
    </citation>
    <scope>NUCLEOTIDE SEQUENCE</scope>
    <source>
        <strain evidence="2">273</strain>
    </source>
</reference>
<protein>
    <submittedName>
        <fullName evidence="2">MHC class I antigen</fullName>
    </submittedName>
</protein>
<evidence type="ECO:0000256" key="1">
    <source>
        <dbReference type="ARBA" id="ARBA00023180"/>
    </source>
</evidence>
<keyword evidence="1" id="KW-0325">Glycoprotein</keyword>
<dbReference type="SUPFAM" id="SSF54452">
    <property type="entry name" value="MHC antigen-recognition domain"/>
    <property type="match status" value="1"/>
</dbReference>
<dbReference type="InterPro" id="IPR011162">
    <property type="entry name" value="MHC_I/II-like_Ag-recog"/>
</dbReference>
<proteinExistence type="predicted"/>